<dbReference type="PANTHER" id="PTHR24123">
    <property type="entry name" value="ANKYRIN REPEAT-CONTAINING"/>
    <property type="match status" value="1"/>
</dbReference>
<dbReference type="InterPro" id="IPR036770">
    <property type="entry name" value="Ankyrin_rpt-contain_sf"/>
</dbReference>
<dbReference type="PROSITE" id="PS50088">
    <property type="entry name" value="ANK_REPEAT"/>
    <property type="match status" value="4"/>
</dbReference>
<dbReference type="Proteomes" id="UP000800040">
    <property type="component" value="Unassembled WGS sequence"/>
</dbReference>
<protein>
    <submittedName>
        <fullName evidence="4">Ankyrin</fullName>
    </submittedName>
</protein>
<feature type="repeat" description="ANK" evidence="3">
    <location>
        <begin position="343"/>
        <end position="375"/>
    </location>
</feature>
<accession>A0A6A5KVY2</accession>
<dbReference type="Pfam" id="PF12796">
    <property type="entry name" value="Ank_2"/>
    <property type="match status" value="2"/>
</dbReference>
<dbReference type="AlphaFoldDB" id="A0A6A5KVY2"/>
<feature type="repeat" description="ANK" evidence="3">
    <location>
        <begin position="294"/>
        <end position="326"/>
    </location>
</feature>
<dbReference type="InterPro" id="IPR051165">
    <property type="entry name" value="Multifunctional_ANK_Repeat"/>
</dbReference>
<sequence length="448" mass="48748">MPVCPLFCAASSGLSTVTRLLLDKGADVIAKSGYFGYLLQAASDAGHEQLVKILPCYKGAWVDAPSIPYDYNSFKPPLYLASSRVHEQVIKPLFDKDAQVEDALSAASEADREEMLKALFDQGTHVGLALSKASERGHEQIVKMLLDKGAQIGGALSAAFEGRHEQVVKILLEQIDKNYNGPKIPNSFPESYVVQRLLGEGLRLNAQRVFYYNQSLSEASKADHQQVVKILLDKCADITAQSGCYDALYYGDALHAASMKGRTQVVKILLDKGAENSNAFSAASARYHKQVNTKVKNALRVASYRGYEQVVKILLDYGADVHGEGDAWSVLGYGRDYGGLDTQAGTALYCASDGAKKEIVKMLLDKGADVNAQNSNRANGCNALCVALERHHHEVVRMLLDNGAKLNVCEGHRPYALLGALAGGHEQVAKALLDLGVKPRPRTYEHWP</sequence>
<evidence type="ECO:0000256" key="1">
    <source>
        <dbReference type="ARBA" id="ARBA00022737"/>
    </source>
</evidence>
<gene>
    <name evidence="4" type="ORF">BDW02DRAFT_644362</name>
</gene>
<evidence type="ECO:0000256" key="2">
    <source>
        <dbReference type="ARBA" id="ARBA00023043"/>
    </source>
</evidence>
<feature type="repeat" description="ANK" evidence="3">
    <location>
        <begin position="253"/>
        <end position="275"/>
    </location>
</feature>
<evidence type="ECO:0000313" key="4">
    <source>
        <dbReference type="EMBL" id="KAF1838784.1"/>
    </source>
</evidence>
<evidence type="ECO:0000256" key="3">
    <source>
        <dbReference type="PROSITE-ProRule" id="PRU00023"/>
    </source>
</evidence>
<dbReference type="InterPro" id="IPR002110">
    <property type="entry name" value="Ankyrin_rpt"/>
</dbReference>
<dbReference type="OrthoDB" id="4772757at2759"/>
<feature type="repeat" description="ANK" evidence="3">
    <location>
        <begin position="379"/>
        <end position="411"/>
    </location>
</feature>
<keyword evidence="1" id="KW-0677">Repeat</keyword>
<reference evidence="4" key="1">
    <citation type="submission" date="2020-01" db="EMBL/GenBank/DDBJ databases">
        <authorList>
            <consortium name="DOE Joint Genome Institute"/>
            <person name="Haridas S."/>
            <person name="Albert R."/>
            <person name="Binder M."/>
            <person name="Bloem J."/>
            <person name="Labutti K."/>
            <person name="Salamov A."/>
            <person name="Andreopoulos B."/>
            <person name="Baker S.E."/>
            <person name="Barry K."/>
            <person name="Bills G."/>
            <person name="Bluhm B.H."/>
            <person name="Cannon C."/>
            <person name="Castanera R."/>
            <person name="Culley D.E."/>
            <person name="Daum C."/>
            <person name="Ezra D."/>
            <person name="Gonzalez J.B."/>
            <person name="Henrissat B."/>
            <person name="Kuo A."/>
            <person name="Liang C."/>
            <person name="Lipzen A."/>
            <person name="Lutzoni F."/>
            <person name="Magnuson J."/>
            <person name="Mondo S."/>
            <person name="Nolan M."/>
            <person name="Ohm R."/>
            <person name="Pangilinan J."/>
            <person name="Park H.-J."/>
            <person name="Ramirez L."/>
            <person name="Alfaro M."/>
            <person name="Sun H."/>
            <person name="Tritt A."/>
            <person name="Yoshinaga Y."/>
            <person name="Zwiers L.-H."/>
            <person name="Turgeon B.G."/>
            <person name="Goodwin S.B."/>
            <person name="Spatafora J.W."/>
            <person name="Crous P.W."/>
            <person name="Grigoriev I.V."/>
        </authorList>
    </citation>
    <scope>NUCLEOTIDE SEQUENCE</scope>
    <source>
        <strain evidence="4">P77</strain>
    </source>
</reference>
<dbReference type="PROSITE" id="PS50297">
    <property type="entry name" value="ANK_REP_REGION"/>
    <property type="match status" value="4"/>
</dbReference>
<evidence type="ECO:0000313" key="5">
    <source>
        <dbReference type="Proteomes" id="UP000800040"/>
    </source>
</evidence>
<dbReference type="EMBL" id="ML975249">
    <property type="protein sequence ID" value="KAF1838784.1"/>
    <property type="molecule type" value="Genomic_DNA"/>
</dbReference>
<keyword evidence="5" id="KW-1185">Reference proteome</keyword>
<organism evidence="4 5">
    <name type="scientific">Decorospora gaudefroyi</name>
    <dbReference type="NCBI Taxonomy" id="184978"/>
    <lineage>
        <taxon>Eukaryota</taxon>
        <taxon>Fungi</taxon>
        <taxon>Dikarya</taxon>
        <taxon>Ascomycota</taxon>
        <taxon>Pezizomycotina</taxon>
        <taxon>Dothideomycetes</taxon>
        <taxon>Pleosporomycetidae</taxon>
        <taxon>Pleosporales</taxon>
        <taxon>Pleosporineae</taxon>
        <taxon>Pleosporaceae</taxon>
        <taxon>Decorospora</taxon>
    </lineage>
</organism>
<dbReference type="SUPFAM" id="SSF48403">
    <property type="entry name" value="Ankyrin repeat"/>
    <property type="match status" value="2"/>
</dbReference>
<proteinExistence type="predicted"/>
<dbReference type="SMART" id="SM00248">
    <property type="entry name" value="ANK"/>
    <property type="match status" value="9"/>
</dbReference>
<dbReference type="PANTHER" id="PTHR24123:SF33">
    <property type="entry name" value="PROTEIN HOS4"/>
    <property type="match status" value="1"/>
</dbReference>
<dbReference type="Gene3D" id="1.25.40.20">
    <property type="entry name" value="Ankyrin repeat-containing domain"/>
    <property type="match status" value="3"/>
</dbReference>
<keyword evidence="2 3" id="KW-0040">ANK repeat</keyword>
<name>A0A6A5KVY2_9PLEO</name>